<reference evidence="1 2" key="1">
    <citation type="journal article" date="2011" name="Science">
        <title>The ecoresponsive genome of Daphnia pulex.</title>
        <authorList>
            <person name="Colbourne J.K."/>
            <person name="Pfrender M.E."/>
            <person name="Gilbert D."/>
            <person name="Thomas W.K."/>
            <person name="Tucker A."/>
            <person name="Oakley T.H."/>
            <person name="Tokishita S."/>
            <person name="Aerts A."/>
            <person name="Arnold G.J."/>
            <person name="Basu M.K."/>
            <person name="Bauer D.J."/>
            <person name="Caceres C.E."/>
            <person name="Carmel L."/>
            <person name="Casola C."/>
            <person name="Choi J.H."/>
            <person name="Detter J.C."/>
            <person name="Dong Q."/>
            <person name="Dusheyko S."/>
            <person name="Eads B.D."/>
            <person name="Frohlich T."/>
            <person name="Geiler-Samerotte K.A."/>
            <person name="Gerlach D."/>
            <person name="Hatcher P."/>
            <person name="Jogdeo S."/>
            <person name="Krijgsveld J."/>
            <person name="Kriventseva E.V."/>
            <person name="Kultz D."/>
            <person name="Laforsch C."/>
            <person name="Lindquist E."/>
            <person name="Lopez J."/>
            <person name="Manak J.R."/>
            <person name="Muller J."/>
            <person name="Pangilinan J."/>
            <person name="Patwardhan R.P."/>
            <person name="Pitluck S."/>
            <person name="Pritham E.J."/>
            <person name="Rechtsteiner A."/>
            <person name="Rho M."/>
            <person name="Rogozin I.B."/>
            <person name="Sakarya O."/>
            <person name="Salamov A."/>
            <person name="Schaack S."/>
            <person name="Shapiro H."/>
            <person name="Shiga Y."/>
            <person name="Skalitzky C."/>
            <person name="Smith Z."/>
            <person name="Souvorov A."/>
            <person name="Sung W."/>
            <person name="Tang Z."/>
            <person name="Tsuchiya D."/>
            <person name="Tu H."/>
            <person name="Vos H."/>
            <person name="Wang M."/>
            <person name="Wolf Y.I."/>
            <person name="Yamagata H."/>
            <person name="Yamada T."/>
            <person name="Ye Y."/>
            <person name="Shaw J.R."/>
            <person name="Andrews J."/>
            <person name="Crease T.J."/>
            <person name="Tang H."/>
            <person name="Lucas S.M."/>
            <person name="Robertson H.M."/>
            <person name="Bork P."/>
            <person name="Koonin E.V."/>
            <person name="Zdobnov E.M."/>
            <person name="Grigoriev I.V."/>
            <person name="Lynch M."/>
            <person name="Boore J.L."/>
        </authorList>
    </citation>
    <scope>NUCLEOTIDE SEQUENCE [LARGE SCALE GENOMIC DNA]</scope>
</reference>
<evidence type="ECO:0000313" key="1">
    <source>
        <dbReference type="EMBL" id="EFX73516.1"/>
    </source>
</evidence>
<dbReference type="Proteomes" id="UP000000305">
    <property type="component" value="Unassembled WGS sequence"/>
</dbReference>
<dbReference type="EMBL" id="GL732590">
    <property type="protein sequence ID" value="EFX73516.1"/>
    <property type="molecule type" value="Genomic_DNA"/>
</dbReference>
<dbReference type="InParanoid" id="E9H418"/>
<dbReference type="HOGENOM" id="CLU_2160925_0_0_1"/>
<dbReference type="KEGG" id="dpx:DAPPUDRAFT_109739"/>
<evidence type="ECO:0000313" key="2">
    <source>
        <dbReference type="Proteomes" id="UP000000305"/>
    </source>
</evidence>
<proteinExistence type="predicted"/>
<name>E9H418_DAPPU</name>
<gene>
    <name evidence="1" type="ORF">DAPPUDRAFT_109739</name>
</gene>
<dbReference type="AlphaFoldDB" id="E9H418"/>
<protein>
    <submittedName>
        <fullName evidence="1">Uncharacterized protein</fullName>
    </submittedName>
</protein>
<keyword evidence="2" id="KW-1185">Reference proteome</keyword>
<accession>E9H418</accession>
<sequence>MGGGGGALTAITTVTAFLRSQSESMSHRPSRLYWIQLRAGCEKEKKSKGNYENVDPVKNYSLTLRAVSIHEEKVLEKCTIELSTAQHSTSKHSTAQHSTRCLESIFGFSST</sequence>
<organism evidence="1 2">
    <name type="scientific">Daphnia pulex</name>
    <name type="common">Water flea</name>
    <dbReference type="NCBI Taxonomy" id="6669"/>
    <lineage>
        <taxon>Eukaryota</taxon>
        <taxon>Metazoa</taxon>
        <taxon>Ecdysozoa</taxon>
        <taxon>Arthropoda</taxon>
        <taxon>Crustacea</taxon>
        <taxon>Branchiopoda</taxon>
        <taxon>Diplostraca</taxon>
        <taxon>Cladocera</taxon>
        <taxon>Anomopoda</taxon>
        <taxon>Daphniidae</taxon>
        <taxon>Daphnia</taxon>
    </lineage>
</organism>